<dbReference type="AlphaFoldDB" id="A0AA38CH48"/>
<comment type="caution">
    <text evidence="2">The sequence shown here is derived from an EMBL/GenBank/DDBJ whole genome shotgun (WGS) entry which is preliminary data.</text>
</comment>
<accession>A0AA38CH48</accession>
<feature type="region of interest" description="Disordered" evidence="1">
    <location>
        <begin position="1"/>
        <end position="34"/>
    </location>
</feature>
<name>A0AA38CH48_TAXCH</name>
<gene>
    <name evidence="2" type="ORF">KI387_011838</name>
</gene>
<feature type="non-terminal residue" evidence="2">
    <location>
        <position position="83"/>
    </location>
</feature>
<evidence type="ECO:0000256" key="1">
    <source>
        <dbReference type="SAM" id="MobiDB-lite"/>
    </source>
</evidence>
<dbReference type="EMBL" id="JAHRHJ020000009">
    <property type="protein sequence ID" value="KAH9300255.1"/>
    <property type="molecule type" value="Genomic_DNA"/>
</dbReference>
<evidence type="ECO:0000313" key="2">
    <source>
        <dbReference type="EMBL" id="KAH9300255.1"/>
    </source>
</evidence>
<protein>
    <submittedName>
        <fullName evidence="2">Uncharacterized protein</fullName>
    </submittedName>
</protein>
<feature type="non-terminal residue" evidence="2">
    <location>
        <position position="1"/>
    </location>
</feature>
<reference evidence="2 3" key="1">
    <citation type="journal article" date="2021" name="Nat. Plants">
        <title>The Taxus genome provides insights into paclitaxel biosynthesis.</title>
        <authorList>
            <person name="Xiong X."/>
            <person name="Gou J."/>
            <person name="Liao Q."/>
            <person name="Li Y."/>
            <person name="Zhou Q."/>
            <person name="Bi G."/>
            <person name="Li C."/>
            <person name="Du R."/>
            <person name="Wang X."/>
            <person name="Sun T."/>
            <person name="Guo L."/>
            <person name="Liang H."/>
            <person name="Lu P."/>
            <person name="Wu Y."/>
            <person name="Zhang Z."/>
            <person name="Ro D.K."/>
            <person name="Shang Y."/>
            <person name="Huang S."/>
            <person name="Yan J."/>
        </authorList>
    </citation>
    <scope>NUCLEOTIDE SEQUENCE [LARGE SCALE GENOMIC DNA]</scope>
    <source>
        <strain evidence="2">Ta-2019</strain>
    </source>
</reference>
<keyword evidence="3" id="KW-1185">Reference proteome</keyword>
<proteinExistence type="predicted"/>
<evidence type="ECO:0000313" key="3">
    <source>
        <dbReference type="Proteomes" id="UP000824469"/>
    </source>
</evidence>
<dbReference type="Proteomes" id="UP000824469">
    <property type="component" value="Unassembled WGS sequence"/>
</dbReference>
<sequence>PYSQPSYSASPYTGMPPTSHVQYQPSYATGGALPSQPTNDLIKLMMERMQTLEASVSGSCNSLTYDEICNEPIHPSIPILPYP</sequence>
<feature type="compositionally biased region" description="Low complexity" evidence="1">
    <location>
        <begin position="1"/>
        <end position="12"/>
    </location>
</feature>
<organism evidence="2 3">
    <name type="scientific">Taxus chinensis</name>
    <name type="common">Chinese yew</name>
    <name type="synonym">Taxus wallichiana var. chinensis</name>
    <dbReference type="NCBI Taxonomy" id="29808"/>
    <lineage>
        <taxon>Eukaryota</taxon>
        <taxon>Viridiplantae</taxon>
        <taxon>Streptophyta</taxon>
        <taxon>Embryophyta</taxon>
        <taxon>Tracheophyta</taxon>
        <taxon>Spermatophyta</taxon>
        <taxon>Pinopsida</taxon>
        <taxon>Pinidae</taxon>
        <taxon>Conifers II</taxon>
        <taxon>Cupressales</taxon>
        <taxon>Taxaceae</taxon>
        <taxon>Taxus</taxon>
    </lineage>
</organism>